<evidence type="ECO:0000256" key="10">
    <source>
        <dbReference type="ARBA" id="ARBA00022989"/>
    </source>
</evidence>
<dbReference type="PANTHER" id="PTHR42878:SF7">
    <property type="entry name" value="SENSOR HISTIDINE KINASE GLRK"/>
    <property type="match status" value="1"/>
</dbReference>
<dbReference type="InterPro" id="IPR003594">
    <property type="entry name" value="HATPase_dom"/>
</dbReference>
<dbReference type="GO" id="GO:0007234">
    <property type="term" value="P:osmosensory signaling via phosphorelay pathway"/>
    <property type="evidence" value="ECO:0007669"/>
    <property type="project" value="TreeGrafter"/>
</dbReference>
<keyword evidence="13" id="KW-0175">Coiled coil</keyword>
<keyword evidence="16" id="KW-1185">Reference proteome</keyword>
<dbReference type="InterPro" id="IPR013655">
    <property type="entry name" value="PAS_fold_3"/>
</dbReference>
<keyword evidence="6" id="KW-0812">Transmembrane</keyword>
<dbReference type="Pfam" id="PF08448">
    <property type="entry name" value="PAS_4"/>
    <property type="match status" value="2"/>
</dbReference>
<dbReference type="Gene3D" id="3.30.565.10">
    <property type="entry name" value="Histidine kinase-like ATPase, C-terminal domain"/>
    <property type="match status" value="1"/>
</dbReference>
<dbReference type="SUPFAM" id="SSF55785">
    <property type="entry name" value="PYP-like sensor domain (PAS domain)"/>
    <property type="match status" value="3"/>
</dbReference>
<name>A0A521FUB8_9SPHI</name>
<evidence type="ECO:0000256" key="5">
    <source>
        <dbReference type="ARBA" id="ARBA00022679"/>
    </source>
</evidence>
<dbReference type="FunFam" id="3.30.565.10:FF:000006">
    <property type="entry name" value="Sensor histidine kinase WalK"/>
    <property type="match status" value="1"/>
</dbReference>
<dbReference type="InterPro" id="IPR000014">
    <property type="entry name" value="PAS"/>
</dbReference>
<dbReference type="InterPro" id="IPR004358">
    <property type="entry name" value="Sig_transdc_His_kin-like_C"/>
</dbReference>
<dbReference type="PRINTS" id="PR00344">
    <property type="entry name" value="BCTRLSENSOR"/>
</dbReference>
<keyword evidence="7" id="KW-0547">Nucleotide-binding</keyword>
<comment type="subcellular location">
    <subcellularLocation>
        <location evidence="2">Membrane</location>
        <topology evidence="2">Multi-pass membrane protein</topology>
    </subcellularLocation>
</comment>
<reference evidence="15 16" key="1">
    <citation type="submission" date="2017-05" db="EMBL/GenBank/DDBJ databases">
        <authorList>
            <person name="Varghese N."/>
            <person name="Submissions S."/>
        </authorList>
    </citation>
    <scope>NUCLEOTIDE SEQUENCE [LARGE SCALE GENOMIC DNA]</scope>
    <source>
        <strain evidence="15 16">DSM 19036</strain>
    </source>
</reference>
<feature type="coiled-coil region" evidence="13">
    <location>
        <begin position="147"/>
        <end position="206"/>
    </location>
</feature>
<dbReference type="RefSeq" id="WP_142531387.1">
    <property type="nucleotide sequence ID" value="NZ_CBCSJO010000024.1"/>
</dbReference>
<evidence type="ECO:0000259" key="14">
    <source>
        <dbReference type="PROSITE" id="PS50109"/>
    </source>
</evidence>
<keyword evidence="5" id="KW-0808">Transferase</keyword>
<evidence type="ECO:0000256" key="1">
    <source>
        <dbReference type="ARBA" id="ARBA00000085"/>
    </source>
</evidence>
<evidence type="ECO:0000256" key="2">
    <source>
        <dbReference type="ARBA" id="ARBA00004141"/>
    </source>
</evidence>
<evidence type="ECO:0000313" key="16">
    <source>
        <dbReference type="Proteomes" id="UP000320300"/>
    </source>
</evidence>
<dbReference type="InterPro" id="IPR036890">
    <property type="entry name" value="HATPase_C_sf"/>
</dbReference>
<evidence type="ECO:0000256" key="6">
    <source>
        <dbReference type="ARBA" id="ARBA00022692"/>
    </source>
</evidence>
<dbReference type="InterPro" id="IPR036097">
    <property type="entry name" value="HisK_dim/P_sf"/>
</dbReference>
<dbReference type="InterPro" id="IPR005467">
    <property type="entry name" value="His_kinase_dom"/>
</dbReference>
<dbReference type="Gene3D" id="3.30.450.20">
    <property type="entry name" value="PAS domain"/>
    <property type="match status" value="3"/>
</dbReference>
<keyword evidence="8" id="KW-0418">Kinase</keyword>
<sequence length="680" mass="77677">MHHFEDPLFRTIFNQLPQPRLIIKASSASFTIVCTNHAWQEIAGDHINQLYGKEFRDVSEKAIVDAQLRHLIEGLLREGIQLRENIKFPEILLSHQFDNSYAKWVQLECTPITNDSSQQITYLIFTLHDITEELNNKKKLILSRQNEAELLKEQQLLNEELAATNKELGQTNKALMQSQVSLSQINRELEDRIEERTRKLQFSESRFRSLFEQAPVGMCFLTGEALIIELANQPILEIWGCQADHIIGISYQTVFPHLSDEFSYATLKEVYDRGETYTSNEIITHSATTAGSHKAYVNAIFHPLKDANGKVTGLMIILAEITDWVIARQKAEGIQDQLNLALESAELGTWYLDLETRQMISSGRLKEMFGYDPAGEMSMEQCVARMDESYRSAVLAAIEQAIKDSGRYEIEYPLSPDLEGRQRWIRATGKRFSGRDGKPDHFSGTALDITGGKLEEIRKNDFIAIASHELKTPLTSLKGYLQLMESKALLLEIPFFTKAVSRSLAQIDKMHKMIGSFLDMTRIEARSLPLNFQTFNISELLQEMAEEIKMLAPEFEISINVDQWRTVHADRDKIAQVLSNLLNNAVKYSGHGKKIHIGCSIKLQDTIFSIRDEGIGIKAHEIARLFERYYRIENKHTNMVSGFGIGLYLCAEIVRLHHGRIWVKSKLEEGSTFYFSLPRV</sequence>
<evidence type="ECO:0000256" key="9">
    <source>
        <dbReference type="ARBA" id="ARBA00022840"/>
    </source>
</evidence>
<dbReference type="SMART" id="SM00388">
    <property type="entry name" value="HisKA"/>
    <property type="match status" value="1"/>
</dbReference>
<dbReference type="Proteomes" id="UP000320300">
    <property type="component" value="Unassembled WGS sequence"/>
</dbReference>
<dbReference type="CDD" id="cd00082">
    <property type="entry name" value="HisKA"/>
    <property type="match status" value="1"/>
</dbReference>
<dbReference type="InterPro" id="IPR003661">
    <property type="entry name" value="HisK_dim/P_dom"/>
</dbReference>
<dbReference type="InterPro" id="IPR050351">
    <property type="entry name" value="BphY/WalK/GraS-like"/>
</dbReference>
<dbReference type="EC" id="2.7.13.3" evidence="3"/>
<protein>
    <recommendedName>
        <fullName evidence="3">histidine kinase</fullName>
        <ecNumber evidence="3">2.7.13.3</ecNumber>
    </recommendedName>
</protein>
<dbReference type="PROSITE" id="PS50109">
    <property type="entry name" value="HIS_KIN"/>
    <property type="match status" value="1"/>
</dbReference>
<dbReference type="EMBL" id="FXTN01000027">
    <property type="protein sequence ID" value="SMO99825.1"/>
    <property type="molecule type" value="Genomic_DNA"/>
</dbReference>
<keyword evidence="10" id="KW-1133">Transmembrane helix</keyword>
<gene>
    <name evidence="15" type="ORF">SAMN06265348_1274</name>
</gene>
<dbReference type="SMART" id="SM00091">
    <property type="entry name" value="PAS"/>
    <property type="match status" value="3"/>
</dbReference>
<dbReference type="Gene3D" id="1.10.287.130">
    <property type="match status" value="1"/>
</dbReference>
<dbReference type="NCBIfam" id="TIGR00229">
    <property type="entry name" value="sensory_box"/>
    <property type="match status" value="2"/>
</dbReference>
<dbReference type="GO" id="GO:0030295">
    <property type="term" value="F:protein kinase activator activity"/>
    <property type="evidence" value="ECO:0007669"/>
    <property type="project" value="TreeGrafter"/>
</dbReference>
<dbReference type="AlphaFoldDB" id="A0A521FUB8"/>
<dbReference type="GO" id="GO:0016020">
    <property type="term" value="C:membrane"/>
    <property type="evidence" value="ECO:0007669"/>
    <property type="project" value="UniProtKB-SubCell"/>
</dbReference>
<dbReference type="OrthoDB" id="9813151at2"/>
<evidence type="ECO:0000256" key="3">
    <source>
        <dbReference type="ARBA" id="ARBA00012438"/>
    </source>
</evidence>
<dbReference type="SMART" id="SM00387">
    <property type="entry name" value="HATPase_c"/>
    <property type="match status" value="1"/>
</dbReference>
<evidence type="ECO:0000313" key="15">
    <source>
        <dbReference type="EMBL" id="SMO99825.1"/>
    </source>
</evidence>
<dbReference type="CDD" id="cd00130">
    <property type="entry name" value="PAS"/>
    <property type="match status" value="1"/>
</dbReference>
<evidence type="ECO:0000256" key="12">
    <source>
        <dbReference type="ARBA" id="ARBA00023136"/>
    </source>
</evidence>
<evidence type="ECO:0000256" key="11">
    <source>
        <dbReference type="ARBA" id="ARBA00023012"/>
    </source>
</evidence>
<keyword evidence="12" id="KW-0472">Membrane</keyword>
<dbReference type="GO" id="GO:0000155">
    <property type="term" value="F:phosphorelay sensor kinase activity"/>
    <property type="evidence" value="ECO:0007669"/>
    <property type="project" value="InterPro"/>
</dbReference>
<dbReference type="Pfam" id="PF08447">
    <property type="entry name" value="PAS_3"/>
    <property type="match status" value="1"/>
</dbReference>
<comment type="catalytic activity">
    <reaction evidence="1">
        <text>ATP + protein L-histidine = ADP + protein N-phospho-L-histidine.</text>
        <dbReference type="EC" id="2.7.13.3"/>
    </reaction>
</comment>
<accession>A0A521FUB8</accession>
<dbReference type="GO" id="GO:0005524">
    <property type="term" value="F:ATP binding"/>
    <property type="evidence" value="ECO:0007669"/>
    <property type="project" value="UniProtKB-KW"/>
</dbReference>
<keyword evidence="4" id="KW-0597">Phosphoprotein</keyword>
<dbReference type="SUPFAM" id="SSF47384">
    <property type="entry name" value="Homodimeric domain of signal transducing histidine kinase"/>
    <property type="match status" value="1"/>
</dbReference>
<dbReference type="Pfam" id="PF02518">
    <property type="entry name" value="HATPase_c"/>
    <property type="match status" value="1"/>
</dbReference>
<proteinExistence type="predicted"/>
<feature type="domain" description="Histidine kinase" evidence="14">
    <location>
        <begin position="465"/>
        <end position="680"/>
    </location>
</feature>
<dbReference type="Pfam" id="PF00512">
    <property type="entry name" value="HisKA"/>
    <property type="match status" value="1"/>
</dbReference>
<dbReference type="GO" id="GO:0000156">
    <property type="term" value="F:phosphorelay response regulator activity"/>
    <property type="evidence" value="ECO:0007669"/>
    <property type="project" value="TreeGrafter"/>
</dbReference>
<dbReference type="InterPro" id="IPR013656">
    <property type="entry name" value="PAS_4"/>
</dbReference>
<organism evidence="15 16">
    <name type="scientific">Pedobacter westerhofensis</name>
    <dbReference type="NCBI Taxonomy" id="425512"/>
    <lineage>
        <taxon>Bacteria</taxon>
        <taxon>Pseudomonadati</taxon>
        <taxon>Bacteroidota</taxon>
        <taxon>Sphingobacteriia</taxon>
        <taxon>Sphingobacteriales</taxon>
        <taxon>Sphingobacteriaceae</taxon>
        <taxon>Pedobacter</taxon>
    </lineage>
</organism>
<evidence type="ECO:0000256" key="4">
    <source>
        <dbReference type="ARBA" id="ARBA00022553"/>
    </source>
</evidence>
<dbReference type="InterPro" id="IPR035965">
    <property type="entry name" value="PAS-like_dom_sf"/>
</dbReference>
<dbReference type="PANTHER" id="PTHR42878">
    <property type="entry name" value="TWO-COMPONENT HISTIDINE KINASE"/>
    <property type="match status" value="1"/>
</dbReference>
<dbReference type="SUPFAM" id="SSF55874">
    <property type="entry name" value="ATPase domain of HSP90 chaperone/DNA topoisomerase II/histidine kinase"/>
    <property type="match status" value="1"/>
</dbReference>
<evidence type="ECO:0000256" key="8">
    <source>
        <dbReference type="ARBA" id="ARBA00022777"/>
    </source>
</evidence>
<keyword evidence="11" id="KW-0902">Two-component regulatory system</keyword>
<evidence type="ECO:0000256" key="13">
    <source>
        <dbReference type="SAM" id="Coils"/>
    </source>
</evidence>
<evidence type="ECO:0000256" key="7">
    <source>
        <dbReference type="ARBA" id="ARBA00022741"/>
    </source>
</evidence>
<keyword evidence="9" id="KW-0067">ATP-binding</keyword>